<keyword evidence="4" id="KW-1185">Reference proteome</keyword>
<name>A0AAV6TZR9_9ARAC</name>
<feature type="domain" description="SAM" evidence="2">
    <location>
        <begin position="18"/>
        <end position="63"/>
    </location>
</feature>
<dbReference type="InterPro" id="IPR001660">
    <property type="entry name" value="SAM"/>
</dbReference>
<accession>A0AAV6TZR9</accession>
<dbReference type="PANTHER" id="PTHR31025">
    <property type="entry name" value="SI:CH211-196P9.1-RELATED"/>
    <property type="match status" value="1"/>
</dbReference>
<dbReference type="CDD" id="cd09487">
    <property type="entry name" value="SAM_superfamily"/>
    <property type="match status" value="1"/>
</dbReference>
<evidence type="ECO:0000313" key="4">
    <source>
        <dbReference type="Proteomes" id="UP000827092"/>
    </source>
</evidence>
<gene>
    <name evidence="3" type="ORF">JTE90_021264</name>
</gene>
<dbReference type="PANTHER" id="PTHR31025:SF9">
    <property type="entry name" value="SI:DKEY-286J15.1"/>
    <property type="match status" value="1"/>
</dbReference>
<dbReference type="AlphaFoldDB" id="A0AAV6TZR9"/>
<protein>
    <recommendedName>
        <fullName evidence="2">SAM domain-containing protein</fullName>
    </recommendedName>
</protein>
<evidence type="ECO:0000259" key="2">
    <source>
        <dbReference type="Pfam" id="PF07647"/>
    </source>
</evidence>
<feature type="compositionally biased region" description="Polar residues" evidence="1">
    <location>
        <begin position="144"/>
        <end position="166"/>
    </location>
</feature>
<comment type="caution">
    <text evidence="3">The sequence shown here is derived from an EMBL/GenBank/DDBJ whole genome shotgun (WGS) entry which is preliminary data.</text>
</comment>
<dbReference type="SUPFAM" id="SSF47769">
    <property type="entry name" value="SAM/Pointed domain"/>
    <property type="match status" value="1"/>
</dbReference>
<proteinExistence type="predicted"/>
<feature type="compositionally biased region" description="Polar residues" evidence="1">
    <location>
        <begin position="106"/>
        <end position="123"/>
    </location>
</feature>
<organism evidence="3 4">
    <name type="scientific">Oedothorax gibbosus</name>
    <dbReference type="NCBI Taxonomy" id="931172"/>
    <lineage>
        <taxon>Eukaryota</taxon>
        <taxon>Metazoa</taxon>
        <taxon>Ecdysozoa</taxon>
        <taxon>Arthropoda</taxon>
        <taxon>Chelicerata</taxon>
        <taxon>Arachnida</taxon>
        <taxon>Araneae</taxon>
        <taxon>Araneomorphae</taxon>
        <taxon>Entelegynae</taxon>
        <taxon>Araneoidea</taxon>
        <taxon>Linyphiidae</taxon>
        <taxon>Erigoninae</taxon>
        <taxon>Oedothorax</taxon>
    </lineage>
</organism>
<dbReference type="Proteomes" id="UP000827092">
    <property type="component" value="Unassembled WGS sequence"/>
</dbReference>
<dbReference type="Pfam" id="PF07647">
    <property type="entry name" value="SAM_2"/>
    <property type="match status" value="1"/>
</dbReference>
<evidence type="ECO:0000256" key="1">
    <source>
        <dbReference type="SAM" id="MobiDB-lite"/>
    </source>
</evidence>
<dbReference type="EMBL" id="JAFNEN010000794">
    <property type="protein sequence ID" value="KAG8177261.1"/>
    <property type="molecule type" value="Genomic_DNA"/>
</dbReference>
<evidence type="ECO:0000313" key="3">
    <source>
        <dbReference type="EMBL" id="KAG8177261.1"/>
    </source>
</evidence>
<dbReference type="Gene3D" id="1.10.150.50">
    <property type="entry name" value="Transcription Factor, Ets-1"/>
    <property type="match status" value="1"/>
</dbReference>
<reference evidence="3 4" key="1">
    <citation type="journal article" date="2022" name="Nat. Ecol. Evol.">
        <title>A masculinizing supergene underlies an exaggerated male reproductive morph in a spider.</title>
        <authorList>
            <person name="Hendrickx F."/>
            <person name="De Corte Z."/>
            <person name="Sonet G."/>
            <person name="Van Belleghem S.M."/>
            <person name="Kostlbacher S."/>
            <person name="Vangestel C."/>
        </authorList>
    </citation>
    <scope>NUCLEOTIDE SEQUENCE [LARGE SCALE GENOMIC DNA]</scope>
    <source>
        <strain evidence="3">W744_W776</strain>
    </source>
</reference>
<sequence length="463" mass="52060">MNRDDLSQFLLKKKGIREDVVKKLLDENVDGDSLVDLNEEDLKSLDIKLGDRKKIMRIVKEMKLSNGCAAVALGSDTVQGVEGTDITINTVYSPLGNTYTLVATSSHNEGNTKNMTSSSTMLPNLSEESRGTNTSHHILPFSSPEATSSHNEGNTKNMTSSSTMLPNLSEESRGTNTSHHILPFSSPEAINIKDILNKSARGKILLQRFQRPDSSSISRKYVSQLVRICVHSMVTDLETLYPTSLQKENLAKAIVSAFPILKSSLDNVEGYEYLFDSLSRTGIIEWRLKTLRVKASPSQKKYRRRIPATSAVEFEENDSSIASKITWLQNQVPSSIHKAEIMEAMKATFHYRRNYILNHNPSMSEVLKAYPKFKDFGGLLIDAEFKEIYPNVGDFLAIFPTQYAPRILKYVRENRLDIYERLSFEKDENFSALLMLADLLPVAGFRKKDSGSQSLVPFRDVSK</sequence>
<feature type="region of interest" description="Disordered" evidence="1">
    <location>
        <begin position="106"/>
        <end position="181"/>
    </location>
</feature>
<dbReference type="InterPro" id="IPR013761">
    <property type="entry name" value="SAM/pointed_sf"/>
</dbReference>